<name>A0A502C2W9_9SPHN</name>
<protein>
    <submittedName>
        <fullName evidence="2">Uncharacterized protein</fullName>
    </submittedName>
</protein>
<sequence>MLIAAPSALSASGKEDSMSQDEVRRKADRRQATTSQYGGDDRRIGERRQPVVEMTDAALQSAYRKTGGGGLRALALLAEIERRGLNT</sequence>
<accession>A0A502C2W9</accession>
<dbReference type="Proteomes" id="UP000318413">
    <property type="component" value="Unassembled WGS sequence"/>
</dbReference>
<dbReference type="RefSeq" id="WP_140872691.1">
    <property type="nucleotide sequence ID" value="NZ_RCZK01000018.1"/>
</dbReference>
<feature type="compositionally biased region" description="Basic and acidic residues" evidence="1">
    <location>
        <begin position="39"/>
        <end position="49"/>
    </location>
</feature>
<proteinExistence type="predicted"/>
<keyword evidence="3" id="KW-1185">Reference proteome</keyword>
<dbReference type="EMBL" id="RCZK01000018">
    <property type="protein sequence ID" value="TPG07497.1"/>
    <property type="molecule type" value="Genomic_DNA"/>
</dbReference>
<reference evidence="2 3" key="1">
    <citation type="journal article" date="2019" name="Environ. Microbiol.">
        <title>Species interactions and distinct microbial communities in high Arctic permafrost affected cryosols are associated with the CH4 and CO2 gas fluxes.</title>
        <authorList>
            <person name="Altshuler I."/>
            <person name="Hamel J."/>
            <person name="Turney S."/>
            <person name="Magnuson E."/>
            <person name="Levesque R."/>
            <person name="Greer C."/>
            <person name="Whyte L.G."/>
        </authorList>
    </citation>
    <scope>NUCLEOTIDE SEQUENCE [LARGE SCALE GENOMIC DNA]</scope>
    <source>
        <strain evidence="2 3">S5.1</strain>
    </source>
</reference>
<evidence type="ECO:0000313" key="2">
    <source>
        <dbReference type="EMBL" id="TPG07497.1"/>
    </source>
</evidence>
<comment type="caution">
    <text evidence="2">The sequence shown here is derived from an EMBL/GenBank/DDBJ whole genome shotgun (WGS) entry which is preliminary data.</text>
</comment>
<dbReference type="AlphaFoldDB" id="A0A502C2W9"/>
<evidence type="ECO:0000313" key="3">
    <source>
        <dbReference type="Proteomes" id="UP000318413"/>
    </source>
</evidence>
<feature type="region of interest" description="Disordered" evidence="1">
    <location>
        <begin position="1"/>
        <end position="49"/>
    </location>
</feature>
<feature type="compositionally biased region" description="Basic and acidic residues" evidence="1">
    <location>
        <begin position="13"/>
        <end position="31"/>
    </location>
</feature>
<organism evidence="2 3">
    <name type="scientific">Sphingomonas oligophenolica</name>
    <dbReference type="NCBI Taxonomy" id="301154"/>
    <lineage>
        <taxon>Bacteria</taxon>
        <taxon>Pseudomonadati</taxon>
        <taxon>Pseudomonadota</taxon>
        <taxon>Alphaproteobacteria</taxon>
        <taxon>Sphingomonadales</taxon>
        <taxon>Sphingomonadaceae</taxon>
        <taxon>Sphingomonas</taxon>
    </lineage>
</organism>
<gene>
    <name evidence="2" type="ORF">EAH84_14380</name>
</gene>
<evidence type="ECO:0000256" key="1">
    <source>
        <dbReference type="SAM" id="MobiDB-lite"/>
    </source>
</evidence>